<dbReference type="FunFam" id="3.30.70.330:FF:000287">
    <property type="entry name" value="Peptidyl-prolyl cis-trans isomerase"/>
    <property type="match status" value="1"/>
</dbReference>
<dbReference type="InterPro" id="IPR029000">
    <property type="entry name" value="Cyclophilin-like_dom_sf"/>
</dbReference>
<reference evidence="14 15" key="1">
    <citation type="submission" date="2016-07" db="EMBL/GenBank/DDBJ databases">
        <title>Pervasive Adenine N6-methylation of Active Genes in Fungi.</title>
        <authorList>
            <consortium name="DOE Joint Genome Institute"/>
            <person name="Mondo S.J."/>
            <person name="Dannebaum R.O."/>
            <person name="Kuo R.C."/>
            <person name="Labutti K."/>
            <person name="Haridas S."/>
            <person name="Kuo A."/>
            <person name="Salamov A."/>
            <person name="Ahrendt S.R."/>
            <person name="Lipzen A."/>
            <person name="Sullivan W."/>
            <person name="Andreopoulos W.B."/>
            <person name="Clum A."/>
            <person name="Lindquist E."/>
            <person name="Daum C."/>
            <person name="Ramamoorthy G.K."/>
            <person name="Gryganskyi A."/>
            <person name="Culley D."/>
            <person name="Magnuson J.K."/>
            <person name="James T.Y."/>
            <person name="O'Malley M.A."/>
            <person name="Stajich J.E."/>
            <person name="Spatafora J.W."/>
            <person name="Visel A."/>
            <person name="Grigoriev I.V."/>
        </authorList>
    </citation>
    <scope>NUCLEOTIDE SEQUENCE [LARGE SCALE GENOMIC DNA]</scope>
    <source>
        <strain evidence="14 15">PL171</strain>
    </source>
</reference>
<keyword evidence="6 10" id="KW-0697">Rotamase</keyword>
<keyword evidence="5 9" id="KW-0694">RNA-binding</keyword>
<dbReference type="InterPro" id="IPR035538">
    <property type="entry name" value="Cyclophilin_PPIL4"/>
</dbReference>
<organism evidence="14 15">
    <name type="scientific">Catenaria anguillulae PL171</name>
    <dbReference type="NCBI Taxonomy" id="765915"/>
    <lineage>
        <taxon>Eukaryota</taxon>
        <taxon>Fungi</taxon>
        <taxon>Fungi incertae sedis</taxon>
        <taxon>Blastocladiomycota</taxon>
        <taxon>Blastocladiomycetes</taxon>
        <taxon>Blastocladiales</taxon>
        <taxon>Catenariaceae</taxon>
        <taxon>Catenaria</taxon>
    </lineage>
</organism>
<dbReference type="STRING" id="765915.A0A1Y2HU30"/>
<dbReference type="InterPro" id="IPR035542">
    <property type="entry name" value="CRIP"/>
</dbReference>
<dbReference type="PRINTS" id="PR00153">
    <property type="entry name" value="CSAPPISMRASE"/>
</dbReference>
<dbReference type="GO" id="GO:0003755">
    <property type="term" value="F:peptidyl-prolyl cis-trans isomerase activity"/>
    <property type="evidence" value="ECO:0007669"/>
    <property type="project" value="UniProtKB-UniRule"/>
</dbReference>
<evidence type="ECO:0000256" key="9">
    <source>
        <dbReference type="PROSITE-ProRule" id="PRU00176"/>
    </source>
</evidence>
<keyword evidence="15" id="KW-1185">Reference proteome</keyword>
<dbReference type="OrthoDB" id="2083at2759"/>
<feature type="region of interest" description="Disordered" evidence="11">
    <location>
        <begin position="403"/>
        <end position="501"/>
    </location>
</feature>
<dbReference type="SUPFAM" id="SSF50891">
    <property type="entry name" value="Cyclophilin-like"/>
    <property type="match status" value="1"/>
</dbReference>
<evidence type="ECO:0000259" key="12">
    <source>
        <dbReference type="PROSITE" id="PS50072"/>
    </source>
</evidence>
<feature type="compositionally biased region" description="Basic and acidic residues" evidence="11">
    <location>
        <begin position="403"/>
        <end position="421"/>
    </location>
</feature>
<feature type="compositionally biased region" description="Low complexity" evidence="11">
    <location>
        <begin position="423"/>
        <end position="439"/>
    </location>
</feature>
<accession>A0A1Y2HU30</accession>
<dbReference type="AlphaFoldDB" id="A0A1Y2HU30"/>
<comment type="function">
    <text evidence="2 10">PPIases accelerate the folding of proteins. It catalyzes the cis-trans isomerization of proline imidic peptide bonds in oligopeptides.</text>
</comment>
<comment type="similarity">
    <text evidence="4 10">Belongs to the cyclophilin-type PPIase family. PPIL4 subfamily.</text>
</comment>
<gene>
    <name evidence="14" type="ORF">BCR44DRAFT_1429606</name>
</gene>
<dbReference type="PROSITE" id="PS50102">
    <property type="entry name" value="RRM"/>
    <property type="match status" value="1"/>
</dbReference>
<evidence type="ECO:0000256" key="3">
    <source>
        <dbReference type="ARBA" id="ARBA00004123"/>
    </source>
</evidence>
<dbReference type="Gene3D" id="3.30.70.330">
    <property type="match status" value="1"/>
</dbReference>
<dbReference type="Gene3D" id="2.40.100.10">
    <property type="entry name" value="Cyclophilin-like"/>
    <property type="match status" value="1"/>
</dbReference>
<keyword evidence="7 10" id="KW-0413">Isomerase</keyword>
<dbReference type="SUPFAM" id="SSF54928">
    <property type="entry name" value="RNA-binding domain, RBD"/>
    <property type="match status" value="1"/>
</dbReference>
<comment type="caution">
    <text evidence="14">The sequence shown here is derived from an EMBL/GenBank/DDBJ whole genome shotgun (WGS) entry which is preliminary data.</text>
</comment>
<feature type="compositionally biased region" description="Basic and acidic residues" evidence="11">
    <location>
        <begin position="443"/>
        <end position="489"/>
    </location>
</feature>
<evidence type="ECO:0000256" key="11">
    <source>
        <dbReference type="SAM" id="MobiDB-lite"/>
    </source>
</evidence>
<feature type="region of interest" description="Disordered" evidence="11">
    <location>
        <begin position="180"/>
        <end position="208"/>
    </location>
</feature>
<evidence type="ECO:0000256" key="5">
    <source>
        <dbReference type="ARBA" id="ARBA00022884"/>
    </source>
</evidence>
<evidence type="ECO:0000256" key="10">
    <source>
        <dbReference type="RuleBase" id="RU365081"/>
    </source>
</evidence>
<evidence type="ECO:0000259" key="13">
    <source>
        <dbReference type="PROSITE" id="PS50102"/>
    </source>
</evidence>
<feature type="domain" description="RRM" evidence="13">
    <location>
        <begin position="260"/>
        <end position="338"/>
    </location>
</feature>
<comment type="subcellular location">
    <subcellularLocation>
        <location evidence="3 10">Nucleus</location>
    </subcellularLocation>
</comment>
<comment type="catalytic activity">
    <reaction evidence="1 10">
        <text>[protein]-peptidylproline (omega=180) = [protein]-peptidylproline (omega=0)</text>
        <dbReference type="Rhea" id="RHEA:16237"/>
        <dbReference type="Rhea" id="RHEA-COMP:10747"/>
        <dbReference type="Rhea" id="RHEA-COMP:10748"/>
        <dbReference type="ChEBI" id="CHEBI:83833"/>
        <dbReference type="ChEBI" id="CHEBI:83834"/>
        <dbReference type="EC" id="5.2.1.8"/>
    </reaction>
</comment>
<dbReference type="InterPro" id="IPR002130">
    <property type="entry name" value="Cyclophilin-type_PPIase_dom"/>
</dbReference>
<feature type="compositionally biased region" description="Pro residues" evidence="11">
    <location>
        <begin position="188"/>
        <end position="205"/>
    </location>
</feature>
<feature type="domain" description="PPIase cyclophilin-type" evidence="12">
    <location>
        <begin position="19"/>
        <end position="182"/>
    </location>
</feature>
<evidence type="ECO:0000313" key="15">
    <source>
        <dbReference type="Proteomes" id="UP000193411"/>
    </source>
</evidence>
<protein>
    <recommendedName>
        <fullName evidence="10">Peptidyl-prolyl cis-trans isomerase</fullName>
        <shortName evidence="10">PPIase</shortName>
        <ecNumber evidence="10">5.2.1.8</ecNumber>
    </recommendedName>
</protein>
<sequence length="501" mass="55791">MNTGNAIQAPKATMSILFETSLGDIVIDLYTDASPLACTNLLKLCKLKYFNFHLFFNVQRDLLIQSGDPTGTGKGGCSAWHLVDPSAAPQYFLADPNPRRNKHDRKGLVSLAMASVDPVSGRGVAGSQFFITTTDKAGYLDGKACIVGEVAEGMDVVDRINAVFTDEQGRPLQDVRIKHTIILDDPTPDPPGLREPSRSPSPPPDVLDRVRLADDESLDDPNLDPVAAEQRKRAQEAASRALALEMMGDLPFAEIKPPENVLFVCKLNPVTRDEDLELIFSRFGTVHSCEVIRDKATGESLCYAFIEFDDREACEAAYFKMDNVLIDDRRIKVDFSQSVSKLHKEWMEGRRRGATGGVGGFANLQKRTQYRVEGEQAEDAHVEGIEKAALVFEHDADLRAGRDVDARTHETEEVPFARDPSEAGASRGAYAPSGSASGSRSRHREDRYLRDERGFGRRDVDREHERERERSGRSRYEEELERSSRRRENGGSGRYNTSRRG</sequence>
<dbReference type="Pfam" id="PF00076">
    <property type="entry name" value="RRM_1"/>
    <property type="match status" value="1"/>
</dbReference>
<dbReference type="EC" id="5.2.1.8" evidence="10"/>
<dbReference type="Pfam" id="PF00160">
    <property type="entry name" value="Pro_isomerase"/>
    <property type="match status" value="1"/>
</dbReference>
<dbReference type="Proteomes" id="UP000193411">
    <property type="component" value="Unassembled WGS sequence"/>
</dbReference>
<evidence type="ECO:0000256" key="6">
    <source>
        <dbReference type="ARBA" id="ARBA00023110"/>
    </source>
</evidence>
<dbReference type="InterPro" id="IPR012677">
    <property type="entry name" value="Nucleotide-bd_a/b_plait_sf"/>
</dbReference>
<dbReference type="InterPro" id="IPR035979">
    <property type="entry name" value="RBD_domain_sf"/>
</dbReference>
<name>A0A1Y2HU30_9FUNG</name>
<dbReference type="GO" id="GO:0003723">
    <property type="term" value="F:RNA binding"/>
    <property type="evidence" value="ECO:0007669"/>
    <property type="project" value="UniProtKB-UniRule"/>
</dbReference>
<dbReference type="GO" id="GO:0005634">
    <property type="term" value="C:nucleus"/>
    <property type="evidence" value="ECO:0007669"/>
    <property type="project" value="UniProtKB-SubCell"/>
</dbReference>
<dbReference type="SMART" id="SM00360">
    <property type="entry name" value="RRM"/>
    <property type="match status" value="1"/>
</dbReference>
<evidence type="ECO:0000313" key="14">
    <source>
        <dbReference type="EMBL" id="ORZ38117.1"/>
    </source>
</evidence>
<keyword evidence="8 10" id="KW-0539">Nucleus</keyword>
<dbReference type="PROSITE" id="PS50072">
    <property type="entry name" value="CSA_PPIASE_2"/>
    <property type="match status" value="1"/>
</dbReference>
<dbReference type="CDD" id="cd12235">
    <property type="entry name" value="RRM_PPIL4"/>
    <property type="match status" value="1"/>
</dbReference>
<evidence type="ECO:0000256" key="4">
    <source>
        <dbReference type="ARBA" id="ARBA00010739"/>
    </source>
</evidence>
<evidence type="ECO:0000256" key="1">
    <source>
        <dbReference type="ARBA" id="ARBA00000971"/>
    </source>
</evidence>
<evidence type="ECO:0000256" key="8">
    <source>
        <dbReference type="ARBA" id="ARBA00023242"/>
    </source>
</evidence>
<dbReference type="CDD" id="cd01921">
    <property type="entry name" value="cyclophilin_RRM"/>
    <property type="match status" value="1"/>
</dbReference>
<evidence type="ECO:0000256" key="7">
    <source>
        <dbReference type="ARBA" id="ARBA00023235"/>
    </source>
</evidence>
<proteinExistence type="inferred from homology"/>
<dbReference type="PANTHER" id="PTHR45843:SF1">
    <property type="entry name" value="PEPTIDYL-PROLYL CIS-TRANS ISOMERASE-LIKE 4"/>
    <property type="match status" value="1"/>
</dbReference>
<dbReference type="EMBL" id="MCFL01000010">
    <property type="protein sequence ID" value="ORZ38117.1"/>
    <property type="molecule type" value="Genomic_DNA"/>
</dbReference>
<dbReference type="PANTHER" id="PTHR45843">
    <property type="entry name" value="PEPTIDYL-PROLYL CIS-TRANS ISOMERASE-LIKE 4"/>
    <property type="match status" value="1"/>
</dbReference>
<evidence type="ECO:0000256" key="2">
    <source>
        <dbReference type="ARBA" id="ARBA00002388"/>
    </source>
</evidence>
<dbReference type="InterPro" id="IPR000504">
    <property type="entry name" value="RRM_dom"/>
</dbReference>